<proteinExistence type="predicted"/>
<dbReference type="Pfam" id="PF13578">
    <property type="entry name" value="Methyltransf_24"/>
    <property type="match status" value="1"/>
</dbReference>
<dbReference type="SUPFAM" id="SSF53335">
    <property type="entry name" value="S-adenosyl-L-methionine-dependent methyltransferases"/>
    <property type="match status" value="1"/>
</dbReference>
<dbReference type="GO" id="GO:0008168">
    <property type="term" value="F:methyltransferase activity"/>
    <property type="evidence" value="ECO:0007669"/>
    <property type="project" value="UniProtKB-KW"/>
</dbReference>
<gene>
    <name evidence="1" type="ORF">OEG82_20650</name>
</gene>
<dbReference type="RefSeq" id="WP_267614229.1">
    <property type="nucleotide sequence ID" value="NZ_JAOVZQ010000001.1"/>
</dbReference>
<protein>
    <submittedName>
        <fullName evidence="1">Class I SAM-dependent methyltransferase</fullName>
    </submittedName>
</protein>
<sequence length="200" mass="22483">MTPDDRRAIKRQSPHVYLNPENLEGARLLPDRLALLDVLPKNGVVAEIGVAFGDFTREIIKRNEPSKIHLVDVWSSERYKAGLAAIESEHSELIDSGSMVVNTGLSTEILPIFEDGLFDWIYIDTDHSYLTTWAELLIANEKVKADGFIAGHDFCVGNVITPWPYGVVEACTKFCVEYGWKFAYLTVEPNGHDSFALRRL</sequence>
<dbReference type="InterPro" id="IPR029063">
    <property type="entry name" value="SAM-dependent_MTases_sf"/>
</dbReference>
<keyword evidence="2" id="KW-1185">Reference proteome</keyword>
<reference evidence="1" key="1">
    <citation type="submission" date="2022-10" db="EMBL/GenBank/DDBJ databases">
        <title>Hoeflea sp. J2-29, isolated from marine algae.</title>
        <authorList>
            <person name="Kristyanto S."/>
            <person name="Kim J.M."/>
            <person name="Jeon C.O."/>
        </authorList>
    </citation>
    <scope>NUCLEOTIDE SEQUENCE</scope>
    <source>
        <strain evidence="1">J2-29</strain>
    </source>
</reference>
<dbReference type="EMBL" id="JAOVZQ010000001">
    <property type="protein sequence ID" value="MCY0096401.1"/>
    <property type="molecule type" value="Genomic_DNA"/>
</dbReference>
<evidence type="ECO:0000313" key="1">
    <source>
        <dbReference type="EMBL" id="MCY0096401.1"/>
    </source>
</evidence>
<dbReference type="Gene3D" id="3.40.50.150">
    <property type="entry name" value="Vaccinia Virus protein VP39"/>
    <property type="match status" value="1"/>
</dbReference>
<organism evidence="1 2">
    <name type="scientific">Hoeflea ulvae</name>
    <dbReference type="NCBI Taxonomy" id="2983764"/>
    <lineage>
        <taxon>Bacteria</taxon>
        <taxon>Pseudomonadati</taxon>
        <taxon>Pseudomonadota</taxon>
        <taxon>Alphaproteobacteria</taxon>
        <taxon>Hyphomicrobiales</taxon>
        <taxon>Rhizobiaceae</taxon>
        <taxon>Hoeflea</taxon>
    </lineage>
</organism>
<keyword evidence="1" id="KW-0808">Transferase</keyword>
<evidence type="ECO:0000313" key="2">
    <source>
        <dbReference type="Proteomes" id="UP001081283"/>
    </source>
</evidence>
<dbReference type="Proteomes" id="UP001081283">
    <property type="component" value="Unassembled WGS sequence"/>
</dbReference>
<name>A0ABT3YKG6_9HYPH</name>
<accession>A0ABT3YKG6</accession>
<comment type="caution">
    <text evidence="1">The sequence shown here is derived from an EMBL/GenBank/DDBJ whole genome shotgun (WGS) entry which is preliminary data.</text>
</comment>
<dbReference type="GO" id="GO:0032259">
    <property type="term" value="P:methylation"/>
    <property type="evidence" value="ECO:0007669"/>
    <property type="project" value="UniProtKB-KW"/>
</dbReference>
<keyword evidence="1" id="KW-0489">Methyltransferase</keyword>